<comment type="caution">
    <text evidence="2">The sequence shown here is derived from an EMBL/GenBank/DDBJ whole genome shotgun (WGS) entry which is preliminary data.</text>
</comment>
<organism evidence="2 3">
    <name type="scientific">Cryoendolithus antarcticus</name>
    <dbReference type="NCBI Taxonomy" id="1507870"/>
    <lineage>
        <taxon>Eukaryota</taxon>
        <taxon>Fungi</taxon>
        <taxon>Dikarya</taxon>
        <taxon>Ascomycota</taxon>
        <taxon>Pezizomycotina</taxon>
        <taxon>Dothideomycetes</taxon>
        <taxon>Dothideomycetidae</taxon>
        <taxon>Cladosporiales</taxon>
        <taxon>Cladosporiaceae</taxon>
        <taxon>Cryoendolithus</taxon>
    </lineage>
</organism>
<feature type="compositionally biased region" description="Polar residues" evidence="1">
    <location>
        <begin position="433"/>
        <end position="443"/>
    </location>
</feature>
<dbReference type="Proteomes" id="UP000192596">
    <property type="component" value="Unassembled WGS sequence"/>
</dbReference>
<feature type="region of interest" description="Disordered" evidence="1">
    <location>
        <begin position="427"/>
        <end position="449"/>
    </location>
</feature>
<reference evidence="3" key="1">
    <citation type="submission" date="2017-03" db="EMBL/GenBank/DDBJ databases">
        <title>Genomes of endolithic fungi from Antarctica.</title>
        <authorList>
            <person name="Coleine C."/>
            <person name="Masonjones S."/>
            <person name="Stajich J.E."/>
        </authorList>
    </citation>
    <scope>NUCLEOTIDE SEQUENCE [LARGE SCALE GENOMIC DNA]</scope>
    <source>
        <strain evidence="3">CCFEE 5527</strain>
    </source>
</reference>
<feature type="region of interest" description="Disordered" evidence="1">
    <location>
        <begin position="489"/>
        <end position="593"/>
    </location>
</feature>
<proteinExistence type="predicted"/>
<evidence type="ECO:0000256" key="1">
    <source>
        <dbReference type="SAM" id="MobiDB-lite"/>
    </source>
</evidence>
<dbReference type="STRING" id="1507870.A0A1V8SKG7"/>
<feature type="compositionally biased region" description="Low complexity" evidence="1">
    <location>
        <begin position="248"/>
        <end position="264"/>
    </location>
</feature>
<gene>
    <name evidence="2" type="ORF">B0A48_14770</name>
</gene>
<name>A0A1V8SKG7_9PEZI</name>
<feature type="compositionally biased region" description="Polar residues" evidence="1">
    <location>
        <begin position="288"/>
        <end position="307"/>
    </location>
</feature>
<sequence>MPNGGWDHFSGRTYAFENGNGSDPDYIQKLGAGCELCCFQRPLAVQTWSWSKLKPTPVTVGTAIIVIDPKSNLTSTTTVIHTASIIVSGGAYQPSQWITNGTYYSPSLTAPRTTSYTDLDGTKRTIVYPTQTTHIQSYLNWIGKVPITRDGTTSCLVNDGARSSVPLPTHTPPPVLGVADPADPNGVWWALASDVPTPFLGADEVDAYFAGQLFQSVADSCVAAWPLAPETAVALGSFLLQTSTSYGAVPTSASETTPTASTAVQAPTLPSQGSKTTALVEPIAGEGSASTMASPPKETSPSTISPTVSLALESPTGVEVSSVANTVPAVGSARPADAATPAFTYSPRMSKPTSMMTVANTAEVSIPPPLALGSTQAGAVASTQVTSVQTMPVLGVQSPNNPPDTPQTYVPHTTNLATFTAEISKTAGEVQPAQGSGQTNTKPSPGLPAGMGALIISVLAGGSSHAESTRPASPTNAFQVLTQALQSEEAGQGSSILPSTGAPIPASFTTLPQHSPQGPPDAPVTPSSCTSGFEPSAIPSSQAVDPDTTATSIPTNPPDTVVSTLSRATTTTLITDSILQPHQTPSTSESLPRVTVAPVPTTVAPFTIGLQPLLPGVPAVTVNGTPYSLATASSATEVVVNGQTSMVRTRAGSEPSVGAVVTTSTYKGDADSLKQVSRRRCIEMTMVLLGMVAWQYVL</sequence>
<feature type="compositionally biased region" description="Polar residues" evidence="1">
    <location>
        <begin position="525"/>
        <end position="554"/>
    </location>
</feature>
<feature type="compositionally biased region" description="Polar residues" evidence="1">
    <location>
        <begin position="580"/>
        <end position="590"/>
    </location>
</feature>
<keyword evidence="3" id="KW-1185">Reference proteome</keyword>
<dbReference type="OrthoDB" id="10678457at2759"/>
<protein>
    <submittedName>
        <fullName evidence="2">Uncharacterized protein</fullName>
    </submittedName>
</protein>
<feature type="compositionally biased region" description="Polar residues" evidence="1">
    <location>
        <begin position="268"/>
        <end position="277"/>
    </location>
</feature>
<evidence type="ECO:0000313" key="2">
    <source>
        <dbReference type="EMBL" id="OQN99628.1"/>
    </source>
</evidence>
<feature type="compositionally biased region" description="Low complexity" evidence="1">
    <location>
        <begin position="560"/>
        <end position="579"/>
    </location>
</feature>
<feature type="region of interest" description="Disordered" evidence="1">
    <location>
        <begin position="248"/>
        <end position="307"/>
    </location>
</feature>
<evidence type="ECO:0000313" key="3">
    <source>
        <dbReference type="Proteomes" id="UP000192596"/>
    </source>
</evidence>
<accession>A0A1V8SKG7</accession>
<dbReference type="EMBL" id="NAJO01000039">
    <property type="protein sequence ID" value="OQN99628.1"/>
    <property type="molecule type" value="Genomic_DNA"/>
</dbReference>
<dbReference type="InParanoid" id="A0A1V8SKG7"/>
<dbReference type="AlphaFoldDB" id="A0A1V8SKG7"/>
<feature type="compositionally biased region" description="Polar residues" evidence="1">
    <location>
        <begin position="507"/>
        <end position="516"/>
    </location>
</feature>